<keyword evidence="3" id="KW-0418">Kinase</keyword>
<dbReference type="Gene3D" id="1.25.40.10">
    <property type="entry name" value="Tetratricopeptide repeat domain"/>
    <property type="match status" value="1"/>
</dbReference>
<accession>A0A397SF94</accession>
<dbReference type="STRING" id="658196.A0A397SF94"/>
<gene>
    <name evidence="3" type="ORF">C1645_837518</name>
</gene>
<proteinExistence type="predicted"/>
<evidence type="ECO:0000256" key="1">
    <source>
        <dbReference type="PROSITE-ProRule" id="PRU10141"/>
    </source>
</evidence>
<dbReference type="InterPro" id="IPR051681">
    <property type="entry name" value="Ser/Thr_Kinases-Pseudokinases"/>
</dbReference>
<dbReference type="Proteomes" id="UP000265703">
    <property type="component" value="Unassembled WGS sequence"/>
</dbReference>
<dbReference type="Pfam" id="PF07714">
    <property type="entry name" value="PK_Tyr_Ser-Thr"/>
    <property type="match status" value="1"/>
</dbReference>
<dbReference type="EMBL" id="QKYT01000846">
    <property type="protein sequence ID" value="RIA81104.1"/>
    <property type="molecule type" value="Genomic_DNA"/>
</dbReference>
<dbReference type="InterPro" id="IPR017441">
    <property type="entry name" value="Protein_kinase_ATP_BS"/>
</dbReference>
<dbReference type="AlphaFoldDB" id="A0A397SF94"/>
<evidence type="ECO:0000313" key="4">
    <source>
        <dbReference type="Proteomes" id="UP000265703"/>
    </source>
</evidence>
<name>A0A397SF94_9GLOM</name>
<keyword evidence="1" id="KW-0067">ATP-binding</keyword>
<dbReference type="InterPro" id="IPR000719">
    <property type="entry name" value="Prot_kinase_dom"/>
</dbReference>
<feature type="binding site" evidence="1">
    <location>
        <position position="57"/>
    </location>
    <ligand>
        <name>ATP</name>
        <dbReference type="ChEBI" id="CHEBI:30616"/>
    </ligand>
</feature>
<protein>
    <submittedName>
        <fullName evidence="3">Kinase-like domain-containing protein</fullName>
    </submittedName>
</protein>
<evidence type="ECO:0000259" key="2">
    <source>
        <dbReference type="PROSITE" id="PS50011"/>
    </source>
</evidence>
<feature type="domain" description="Protein kinase" evidence="2">
    <location>
        <begin position="28"/>
        <end position="287"/>
    </location>
</feature>
<dbReference type="SUPFAM" id="SSF56112">
    <property type="entry name" value="Protein kinase-like (PK-like)"/>
    <property type="match status" value="1"/>
</dbReference>
<evidence type="ECO:0000313" key="3">
    <source>
        <dbReference type="EMBL" id="RIA81104.1"/>
    </source>
</evidence>
<dbReference type="SMART" id="SM00671">
    <property type="entry name" value="SEL1"/>
    <property type="match status" value="5"/>
</dbReference>
<dbReference type="InterPro" id="IPR011990">
    <property type="entry name" value="TPR-like_helical_dom_sf"/>
</dbReference>
<dbReference type="InterPro" id="IPR011009">
    <property type="entry name" value="Kinase-like_dom_sf"/>
</dbReference>
<dbReference type="Gene3D" id="1.10.510.10">
    <property type="entry name" value="Transferase(Phosphotransferase) domain 1"/>
    <property type="match status" value="1"/>
</dbReference>
<dbReference type="SUPFAM" id="SSF81901">
    <property type="entry name" value="HCP-like"/>
    <property type="match status" value="1"/>
</dbReference>
<keyword evidence="4" id="KW-1185">Reference proteome</keyword>
<reference evidence="3 4" key="1">
    <citation type="submission" date="2018-06" db="EMBL/GenBank/DDBJ databases">
        <title>Comparative genomics reveals the genomic features of Rhizophagus irregularis, R. cerebriforme, R. diaphanum and Gigaspora rosea, and their symbiotic lifestyle signature.</title>
        <authorList>
            <person name="Morin E."/>
            <person name="San Clemente H."/>
            <person name="Chen E.C.H."/>
            <person name="De La Providencia I."/>
            <person name="Hainaut M."/>
            <person name="Kuo A."/>
            <person name="Kohler A."/>
            <person name="Murat C."/>
            <person name="Tang N."/>
            <person name="Roy S."/>
            <person name="Loubradou J."/>
            <person name="Henrissat B."/>
            <person name="Grigoriev I.V."/>
            <person name="Corradi N."/>
            <person name="Roux C."/>
            <person name="Martin F.M."/>
        </authorList>
    </citation>
    <scope>NUCLEOTIDE SEQUENCE [LARGE SCALE GENOMIC DNA]</scope>
    <source>
        <strain evidence="3 4">DAOM 227022</strain>
    </source>
</reference>
<dbReference type="PRINTS" id="PR00109">
    <property type="entry name" value="TYRKINASE"/>
</dbReference>
<dbReference type="PANTHER" id="PTHR44329">
    <property type="entry name" value="SERINE/THREONINE-PROTEIN KINASE TNNI3K-RELATED"/>
    <property type="match status" value="1"/>
</dbReference>
<dbReference type="InterPro" id="IPR006597">
    <property type="entry name" value="Sel1-like"/>
</dbReference>
<dbReference type="OrthoDB" id="2427435at2759"/>
<comment type="caution">
    <text evidence="3">The sequence shown here is derived from an EMBL/GenBank/DDBJ whole genome shotgun (WGS) entry which is preliminary data.</text>
</comment>
<dbReference type="GO" id="GO:0004674">
    <property type="term" value="F:protein serine/threonine kinase activity"/>
    <property type="evidence" value="ECO:0007669"/>
    <property type="project" value="TreeGrafter"/>
</dbReference>
<dbReference type="PROSITE" id="PS00107">
    <property type="entry name" value="PROTEIN_KINASE_ATP"/>
    <property type="match status" value="1"/>
</dbReference>
<keyword evidence="3" id="KW-0808">Transferase</keyword>
<organism evidence="3 4">
    <name type="scientific">Glomus cerebriforme</name>
    <dbReference type="NCBI Taxonomy" id="658196"/>
    <lineage>
        <taxon>Eukaryota</taxon>
        <taxon>Fungi</taxon>
        <taxon>Fungi incertae sedis</taxon>
        <taxon>Mucoromycota</taxon>
        <taxon>Glomeromycotina</taxon>
        <taxon>Glomeromycetes</taxon>
        <taxon>Glomerales</taxon>
        <taxon>Glomeraceae</taxon>
        <taxon>Glomus</taxon>
    </lineage>
</organism>
<dbReference type="GO" id="GO:0005524">
    <property type="term" value="F:ATP binding"/>
    <property type="evidence" value="ECO:0007669"/>
    <property type="project" value="UniProtKB-UniRule"/>
</dbReference>
<dbReference type="InterPro" id="IPR001245">
    <property type="entry name" value="Ser-Thr/Tyr_kinase_cat_dom"/>
</dbReference>
<sequence>MKNINDYIDWLEKSVANEYFNYFEYSEFKNLETIGSGSYGNIIRANWKNAENFFVLKTFNKNDKTTIKEIVNEIKLQKKMIFSDNIIRFYGITKVKTEYSLVMEYADSGTLKTYLNKHFNALDWNDKYQLAFQLASAVACLHECDIIHRDLHANNILVHQKNIKLADFGLSKKIAESSNASEIRGAIPYTDPKSFNNGENHNQNYKLNEKSDVYSIGVLLWQISSGYEPFKSKGLINMIVFIHNGLREEIIDGTPVEYSKLYTECWKYEPDERPNMQKVASTLKALISPEQNNTNINNEEIIISLEKHNNYSNSVSNKESTTIDINIDLSIGSGDVINNIKSTSNLSQVFAQPNTVFLENGSSNLSIKSIQTRDSFETAINNINNIIVDKLIEFIIKKHNEGIIFDHIQPLIEEHILRFDQSSNKIIDWLLKNQVKPQHIYLLGVFYYYNIGNINENDSKAFGLFSQASKDNYSIAQVYLGKCYEDGYGVECNKDLAFNWYQKSVENGSIIGQFYLGNCYEFGIGIVKDIIKSVYWYEKAAKNGNTTAKLYLADCYRLGKGVKKNKIKAFEYYENLSKQEIADAQYHLGNCFYKGIGTKIDKVQAKFWYEKATKNGNTDAKDAFKKVETNKIKEIKQKILTLKGFRLNYFGFTTKSRHP</sequence>
<dbReference type="PROSITE" id="PS50011">
    <property type="entry name" value="PROTEIN_KINASE_DOM"/>
    <property type="match status" value="1"/>
</dbReference>
<keyword evidence="1" id="KW-0547">Nucleotide-binding</keyword>
<dbReference type="Pfam" id="PF08238">
    <property type="entry name" value="Sel1"/>
    <property type="match status" value="5"/>
</dbReference>